<feature type="domain" description="Peptidase C14 caspase" evidence="1">
    <location>
        <begin position="157"/>
        <end position="250"/>
    </location>
</feature>
<dbReference type="GO" id="GO:0006508">
    <property type="term" value="P:proteolysis"/>
    <property type="evidence" value="ECO:0007669"/>
    <property type="project" value="InterPro"/>
</dbReference>
<dbReference type="GO" id="GO:0004197">
    <property type="term" value="F:cysteine-type endopeptidase activity"/>
    <property type="evidence" value="ECO:0007669"/>
    <property type="project" value="InterPro"/>
</dbReference>
<dbReference type="InterPro" id="IPR011600">
    <property type="entry name" value="Pept_C14_caspase"/>
</dbReference>
<dbReference type="AlphaFoldDB" id="A0AAD5VQM0"/>
<gene>
    <name evidence="2" type="ORF">NP233_g8117</name>
</gene>
<reference evidence="2" key="1">
    <citation type="submission" date="2022-07" db="EMBL/GenBank/DDBJ databases">
        <title>Genome Sequence of Leucocoprinus birnbaumii.</title>
        <authorList>
            <person name="Buettner E."/>
        </authorList>
    </citation>
    <scope>NUCLEOTIDE SEQUENCE</scope>
    <source>
        <strain evidence="2">VT141</strain>
    </source>
</reference>
<keyword evidence="3" id="KW-1185">Reference proteome</keyword>
<evidence type="ECO:0000313" key="2">
    <source>
        <dbReference type="EMBL" id="KAJ3564706.1"/>
    </source>
</evidence>
<comment type="caution">
    <text evidence="2">The sequence shown here is derived from an EMBL/GenBank/DDBJ whole genome shotgun (WGS) entry which is preliminary data.</text>
</comment>
<sequence>MMVRVTPNAEIDLFLTDFHSDGGQTRFIMSKLAISHWSNRQASDRLLNSAVADSVFGAPWAVFELRYSVCCMLYSVFCLRWSLGCELSVRSMSKIEQLGFLRQALDLVYNIYYPSFHYATHPGRSTSASVSQTHVLMVNSSAPQQSQSEGVERPDLYALVIGINTYKDKRYPSLQNAVKDADDFSNYLATKLHVPDDRIMNLRDEAATREAILKAIKDLESLTPVPLNSSNNDRHSDIGIIVFFAGHGTRDQKAS</sequence>
<dbReference type="Pfam" id="PF00656">
    <property type="entry name" value="Peptidase_C14"/>
    <property type="match status" value="1"/>
</dbReference>
<evidence type="ECO:0000313" key="3">
    <source>
        <dbReference type="Proteomes" id="UP001213000"/>
    </source>
</evidence>
<evidence type="ECO:0000259" key="1">
    <source>
        <dbReference type="Pfam" id="PF00656"/>
    </source>
</evidence>
<protein>
    <recommendedName>
        <fullName evidence="1">Peptidase C14 caspase domain-containing protein</fullName>
    </recommendedName>
</protein>
<accession>A0AAD5VQM0</accession>
<proteinExistence type="predicted"/>
<dbReference type="Proteomes" id="UP001213000">
    <property type="component" value="Unassembled WGS sequence"/>
</dbReference>
<dbReference type="Gene3D" id="3.40.50.1460">
    <property type="match status" value="1"/>
</dbReference>
<name>A0AAD5VQM0_9AGAR</name>
<organism evidence="2 3">
    <name type="scientific">Leucocoprinus birnbaumii</name>
    <dbReference type="NCBI Taxonomy" id="56174"/>
    <lineage>
        <taxon>Eukaryota</taxon>
        <taxon>Fungi</taxon>
        <taxon>Dikarya</taxon>
        <taxon>Basidiomycota</taxon>
        <taxon>Agaricomycotina</taxon>
        <taxon>Agaricomycetes</taxon>
        <taxon>Agaricomycetidae</taxon>
        <taxon>Agaricales</taxon>
        <taxon>Agaricineae</taxon>
        <taxon>Agaricaceae</taxon>
        <taxon>Leucocoprinus</taxon>
    </lineage>
</organism>
<dbReference type="EMBL" id="JANIEX010000637">
    <property type="protein sequence ID" value="KAJ3564706.1"/>
    <property type="molecule type" value="Genomic_DNA"/>
</dbReference>